<feature type="compositionally biased region" description="Basic and acidic residues" evidence="1">
    <location>
        <begin position="87"/>
        <end position="98"/>
    </location>
</feature>
<evidence type="ECO:0000313" key="3">
    <source>
        <dbReference type="Proteomes" id="UP000749559"/>
    </source>
</evidence>
<keyword evidence="3" id="KW-1185">Reference proteome</keyword>
<name>A0A8J1UYS5_OWEFU</name>
<proteinExistence type="predicted"/>
<dbReference type="EMBL" id="CAIIXF020000006">
    <property type="protein sequence ID" value="CAH1787673.1"/>
    <property type="molecule type" value="Genomic_DNA"/>
</dbReference>
<feature type="region of interest" description="Disordered" evidence="1">
    <location>
        <begin position="87"/>
        <end position="106"/>
    </location>
</feature>
<reference evidence="2" key="1">
    <citation type="submission" date="2022-03" db="EMBL/GenBank/DDBJ databases">
        <authorList>
            <person name="Martin C."/>
        </authorList>
    </citation>
    <scope>NUCLEOTIDE SEQUENCE</scope>
</reference>
<accession>A0A8J1UYS5</accession>
<dbReference type="AlphaFoldDB" id="A0A8J1UYS5"/>
<gene>
    <name evidence="2" type="ORF">OFUS_LOCUS13319</name>
</gene>
<organism evidence="2 3">
    <name type="scientific">Owenia fusiformis</name>
    <name type="common">Polychaete worm</name>
    <dbReference type="NCBI Taxonomy" id="6347"/>
    <lineage>
        <taxon>Eukaryota</taxon>
        <taxon>Metazoa</taxon>
        <taxon>Spiralia</taxon>
        <taxon>Lophotrochozoa</taxon>
        <taxon>Annelida</taxon>
        <taxon>Polychaeta</taxon>
        <taxon>Sedentaria</taxon>
        <taxon>Canalipalpata</taxon>
        <taxon>Sabellida</taxon>
        <taxon>Oweniida</taxon>
        <taxon>Oweniidae</taxon>
        <taxon>Owenia</taxon>
    </lineage>
</organism>
<evidence type="ECO:0000256" key="1">
    <source>
        <dbReference type="SAM" id="MobiDB-lite"/>
    </source>
</evidence>
<feature type="region of interest" description="Disordered" evidence="1">
    <location>
        <begin position="267"/>
        <end position="287"/>
    </location>
</feature>
<feature type="region of interest" description="Disordered" evidence="1">
    <location>
        <begin position="29"/>
        <end position="72"/>
    </location>
</feature>
<dbReference type="OrthoDB" id="10605977at2759"/>
<sequence>MDHPKDNIQEITDEDLIERQNFIEKNIKDDKETKFNHGNGINAPGLPDKGNEICDLTDDSNHGVKDNDDTRKVSEIQRIQDIDNEVCKSEDKTIKGESTEEPPLPDIEYFDDEDEHNDQQKADVVNKQFVKDRSLNPEIGKEYQTVQRHDLNQNAQQNQYIKPPGSNQLDRDCANNRDGVNRGACYDYWCMGADPRWYYPWDKDNSCTMLTLAGMWGLVCCFFPCSICIKWMRDVMCCVSDHQWDGTCVGETICGIPRFGNHVRHRKNSDSSLDSYGDTPASRMYDA</sequence>
<dbReference type="Proteomes" id="UP000749559">
    <property type="component" value="Unassembled WGS sequence"/>
</dbReference>
<comment type="caution">
    <text evidence="2">The sequence shown here is derived from an EMBL/GenBank/DDBJ whole genome shotgun (WGS) entry which is preliminary data.</text>
</comment>
<protein>
    <submittedName>
        <fullName evidence="2">Uncharacterized protein</fullName>
    </submittedName>
</protein>
<evidence type="ECO:0000313" key="2">
    <source>
        <dbReference type="EMBL" id="CAH1787673.1"/>
    </source>
</evidence>
<feature type="compositionally biased region" description="Basic and acidic residues" evidence="1">
    <location>
        <begin position="59"/>
        <end position="72"/>
    </location>
</feature>